<dbReference type="PANTHER" id="PTHR35868:SF4">
    <property type="entry name" value="DUF2804 DOMAIN-CONTAINING PROTEIN"/>
    <property type="match status" value="1"/>
</dbReference>
<dbReference type="HOGENOM" id="CLU_794405_0_0_12"/>
<keyword evidence="2" id="KW-1185">Reference proteome</keyword>
<evidence type="ECO:0000313" key="2">
    <source>
        <dbReference type="Proteomes" id="UP000009222"/>
    </source>
</evidence>
<dbReference type="PANTHER" id="PTHR35868">
    <property type="entry name" value="DUF2804 DOMAIN-CONTAINING PROTEIN-RELATED"/>
    <property type="match status" value="1"/>
</dbReference>
<dbReference type="InterPro" id="IPR021243">
    <property type="entry name" value="DUF2804"/>
</dbReference>
<dbReference type="EMBL" id="CP001841">
    <property type="protein sequence ID" value="AEF81836.1"/>
    <property type="molecule type" value="Genomic_DNA"/>
</dbReference>
<dbReference type="Proteomes" id="UP000009222">
    <property type="component" value="Chromosome"/>
</dbReference>
<dbReference type="RefSeq" id="WP_015709721.1">
    <property type="nucleotide sequence ID" value="NC_015577.1"/>
</dbReference>
<dbReference type="AlphaFoldDB" id="F5Y7G8"/>
<name>F5Y7G8_LEAAZ</name>
<dbReference type="STRING" id="545695.TREAZ_2334"/>
<reference evidence="2" key="1">
    <citation type="submission" date="2009-12" db="EMBL/GenBank/DDBJ databases">
        <title>Complete sequence of Treponema azotonutricium strain ZAS-9.</title>
        <authorList>
            <person name="Tetu S.G."/>
            <person name="Matson E."/>
            <person name="Ren Q."/>
            <person name="Seshadri R."/>
            <person name="Elbourne L."/>
            <person name="Hassan K.A."/>
            <person name="Durkin A."/>
            <person name="Radune D."/>
            <person name="Mohamoud Y."/>
            <person name="Shay R."/>
            <person name="Jin S."/>
            <person name="Zhang X."/>
            <person name="Lucey K."/>
            <person name="Ballor N.R."/>
            <person name="Ottesen E."/>
            <person name="Rosenthal R."/>
            <person name="Allen A."/>
            <person name="Leadbetter J.R."/>
            <person name="Paulsen I.T."/>
        </authorList>
    </citation>
    <scope>NUCLEOTIDE SEQUENCE [LARGE SCALE GENOMIC DNA]</scope>
    <source>
        <strain evidence="2">ATCC BAA-888 / DSM 13862 / ZAS-9</strain>
    </source>
</reference>
<reference evidence="1 2" key="2">
    <citation type="journal article" date="2011" name="ISME J.">
        <title>RNA-seq reveals cooperative metabolic interactions between two termite-gut spirochete species in co-culture.</title>
        <authorList>
            <person name="Rosenthal A.Z."/>
            <person name="Matson E.G."/>
            <person name="Eldar A."/>
            <person name="Leadbetter J.R."/>
        </authorList>
    </citation>
    <scope>NUCLEOTIDE SEQUENCE [LARGE SCALE GENOMIC DNA]</scope>
    <source>
        <strain evidence="2">ATCC BAA-888 / DSM 13862 / ZAS-9</strain>
    </source>
</reference>
<proteinExistence type="predicted"/>
<sequence length="349" mass="40254">MYTREIQPPRSSPIEEGLPLQGTWTRAFDEVDLLDIRQPYGVPLLKGLKDGRIKEWESFFIQDGRFHLSAMLCNLKTYRTATVIMYDREDKKLLRFRKIIPGGGWHLPKELKNGAVDSRSWGFFFRIHSWLEAETIRLDLDVEPKWKRPSFTAHAEYSVETDKTTPMAVSLLFAERRSMYAYKVAAPVRGDMVFGGKHISFDPELTTGIFCDFKGYYPYRMRSQWCTGTGFDSKGRRFGFSIAENQARESFRNNENALWVDGKLTPLPPVKITQPRGIESEWIIQDMEGMVDLVFTPQEQVRCNVNFIISRSDYETPLGIYNGVIVNSEGEEITLKNVCGIGEKLYLRV</sequence>
<dbReference type="InParanoid" id="F5Y7G8"/>
<organism evidence="1 2">
    <name type="scientific">Leadbettera azotonutricia (strain ATCC BAA-888 / DSM 13862 / ZAS-9)</name>
    <name type="common">Treponema azotonutricium</name>
    <dbReference type="NCBI Taxonomy" id="545695"/>
    <lineage>
        <taxon>Bacteria</taxon>
        <taxon>Pseudomonadati</taxon>
        <taxon>Spirochaetota</taxon>
        <taxon>Spirochaetia</taxon>
        <taxon>Spirochaetales</taxon>
        <taxon>Breznakiellaceae</taxon>
        <taxon>Leadbettera</taxon>
    </lineage>
</organism>
<dbReference type="eggNOG" id="ENOG50325JJ">
    <property type="taxonomic scope" value="Bacteria"/>
</dbReference>
<dbReference type="OrthoDB" id="9762066at2"/>
<gene>
    <name evidence="1" type="ordered locus">TREAZ_2334</name>
</gene>
<dbReference type="KEGG" id="taz:TREAZ_2334"/>
<evidence type="ECO:0008006" key="3">
    <source>
        <dbReference type="Google" id="ProtNLM"/>
    </source>
</evidence>
<protein>
    <recommendedName>
        <fullName evidence="3">DUF2804 domain-containing protein</fullName>
    </recommendedName>
</protein>
<accession>F5Y7G8</accession>
<dbReference type="Pfam" id="PF10974">
    <property type="entry name" value="DUF2804"/>
    <property type="match status" value="1"/>
</dbReference>
<evidence type="ECO:0000313" key="1">
    <source>
        <dbReference type="EMBL" id="AEF81836.1"/>
    </source>
</evidence>